<sequence>MMTQKPSRPQTKWDKLNLILAIILLMLVFATSGKLIYNWWINDSVQSDKTVVINKLSQKKTKQKSLDLSEISIDQISYQTATDFLHLPTLVVHYRMKNNSDTGALPMYVFNQKIRFHQLTTYNTTTILAGSDLATGRLRGVSANYLENQEIMLLPNQTVTVIQTYRLESMKRPVTMQVLANGHTQKINPWQLSMVKANE</sequence>
<accession>A0A0R2K0C2</accession>
<dbReference type="AlphaFoldDB" id="A0A0R2K0C2"/>
<evidence type="ECO:0000256" key="1">
    <source>
        <dbReference type="ARBA" id="ARBA00022729"/>
    </source>
</evidence>
<proteinExistence type="predicted"/>
<dbReference type="EMBL" id="JQBY01000005">
    <property type="protein sequence ID" value="KRN83033.1"/>
    <property type="molecule type" value="Genomic_DNA"/>
</dbReference>
<comment type="caution">
    <text evidence="3">The sequence shown here is derived from an EMBL/GenBank/DDBJ whole genome shotgun (WGS) entry which is preliminary data.</text>
</comment>
<organism evidence="3 4">
    <name type="scientific">Pediococcus ethanolidurans</name>
    <dbReference type="NCBI Taxonomy" id="319653"/>
    <lineage>
        <taxon>Bacteria</taxon>
        <taxon>Bacillati</taxon>
        <taxon>Bacillota</taxon>
        <taxon>Bacilli</taxon>
        <taxon>Lactobacillales</taxon>
        <taxon>Lactobacillaceae</taxon>
        <taxon>Pediococcus</taxon>
    </lineage>
</organism>
<evidence type="ECO:0000259" key="2">
    <source>
        <dbReference type="Pfam" id="PF16729"/>
    </source>
</evidence>
<dbReference type="PATRIC" id="fig|319653.3.peg.1772"/>
<dbReference type="Pfam" id="PF16729">
    <property type="entry name" value="DUF5067"/>
    <property type="match status" value="1"/>
</dbReference>
<evidence type="ECO:0000313" key="3">
    <source>
        <dbReference type="EMBL" id="KRN83033.1"/>
    </source>
</evidence>
<keyword evidence="1" id="KW-0732">Signal</keyword>
<gene>
    <name evidence="3" type="ORF">IV87_GL001743</name>
</gene>
<reference evidence="3 4" key="1">
    <citation type="journal article" date="2015" name="Genome Announc.">
        <title>Expanding the biotechnology potential of lactobacilli through comparative genomics of 213 strains and associated genera.</title>
        <authorList>
            <person name="Sun Z."/>
            <person name="Harris H.M."/>
            <person name="McCann A."/>
            <person name="Guo C."/>
            <person name="Argimon S."/>
            <person name="Zhang W."/>
            <person name="Yang X."/>
            <person name="Jeffery I.B."/>
            <person name="Cooney J.C."/>
            <person name="Kagawa T.F."/>
            <person name="Liu W."/>
            <person name="Song Y."/>
            <person name="Salvetti E."/>
            <person name="Wrobel A."/>
            <person name="Rasinkangas P."/>
            <person name="Parkhill J."/>
            <person name="Rea M.C."/>
            <person name="O'Sullivan O."/>
            <person name="Ritari J."/>
            <person name="Douillard F.P."/>
            <person name="Paul Ross R."/>
            <person name="Yang R."/>
            <person name="Briner A.E."/>
            <person name="Felis G.E."/>
            <person name="de Vos W.M."/>
            <person name="Barrangou R."/>
            <person name="Klaenhammer T.R."/>
            <person name="Caufield P.W."/>
            <person name="Cui Y."/>
            <person name="Zhang H."/>
            <person name="O'Toole P.W."/>
        </authorList>
    </citation>
    <scope>NUCLEOTIDE SEQUENCE [LARGE SCALE GENOMIC DNA]</scope>
    <source>
        <strain evidence="3 4">DSM 22301</strain>
    </source>
</reference>
<dbReference type="InterPro" id="IPR029050">
    <property type="entry name" value="Immunoprotect_excell_Ig-like"/>
</dbReference>
<protein>
    <recommendedName>
        <fullName evidence="2">DUF5067 domain-containing protein</fullName>
    </recommendedName>
</protein>
<dbReference type="InterPro" id="IPR031989">
    <property type="entry name" value="DUF5067"/>
</dbReference>
<name>A0A0R2K0C2_9LACO</name>
<dbReference type="STRING" id="319653.SAMN04487973_101238"/>
<dbReference type="Gene3D" id="2.60.40.1240">
    <property type="match status" value="1"/>
</dbReference>
<dbReference type="Proteomes" id="UP000051749">
    <property type="component" value="Unassembled WGS sequence"/>
</dbReference>
<feature type="domain" description="DUF5067" evidence="2">
    <location>
        <begin position="57"/>
        <end position="178"/>
    </location>
</feature>
<evidence type="ECO:0000313" key="4">
    <source>
        <dbReference type="Proteomes" id="UP000051749"/>
    </source>
</evidence>